<evidence type="ECO:0000256" key="3">
    <source>
        <dbReference type="SAM" id="MobiDB-lite"/>
    </source>
</evidence>
<evidence type="ECO:0000256" key="1">
    <source>
        <dbReference type="ARBA" id="ARBA00004123"/>
    </source>
</evidence>
<evidence type="ECO:0000256" key="4">
    <source>
        <dbReference type="SAM" id="SignalP"/>
    </source>
</evidence>
<dbReference type="InterPro" id="IPR040880">
    <property type="entry name" value="DUF5604"/>
</dbReference>
<proteinExistence type="predicted"/>
<dbReference type="InterPro" id="IPR051516">
    <property type="entry name" value="SETDB_methyltransferase"/>
</dbReference>
<feature type="compositionally biased region" description="Acidic residues" evidence="3">
    <location>
        <begin position="30"/>
        <end position="43"/>
    </location>
</feature>
<reference evidence="7" key="2">
    <citation type="submission" date="2025-08" db="UniProtKB">
        <authorList>
            <consortium name="Ensembl"/>
        </authorList>
    </citation>
    <scope>IDENTIFICATION</scope>
</reference>
<name>A0A4W5Q0I7_9TELE</name>
<keyword evidence="8" id="KW-1185">Reference proteome</keyword>
<dbReference type="Pfam" id="PF18359">
    <property type="entry name" value="Tudor_5"/>
    <property type="match status" value="1"/>
</dbReference>
<feature type="signal peptide" evidence="4">
    <location>
        <begin position="1"/>
        <end position="17"/>
    </location>
</feature>
<dbReference type="Pfam" id="PF18300">
    <property type="entry name" value="DUF5604"/>
    <property type="match status" value="1"/>
</dbReference>
<feature type="domain" description="Histone methyltransferase Tudor" evidence="6">
    <location>
        <begin position="293"/>
        <end position="343"/>
    </location>
</feature>
<dbReference type="SUPFAM" id="SSF63748">
    <property type="entry name" value="Tudor/PWWP/MBT"/>
    <property type="match status" value="1"/>
</dbReference>
<feature type="region of interest" description="Disordered" evidence="3">
    <location>
        <begin position="19"/>
        <end position="230"/>
    </location>
</feature>
<dbReference type="PANTHER" id="PTHR46024:SF1">
    <property type="entry name" value="HISTONE-LYSINE N-METHYLTRANSFERASE EGGLESS"/>
    <property type="match status" value="1"/>
</dbReference>
<feature type="compositionally biased region" description="Polar residues" evidence="3">
    <location>
        <begin position="202"/>
        <end position="214"/>
    </location>
</feature>
<accession>A0A4W5Q0I7</accession>
<dbReference type="GO" id="GO:0070828">
    <property type="term" value="P:heterochromatin organization"/>
    <property type="evidence" value="ECO:0007669"/>
    <property type="project" value="TreeGrafter"/>
</dbReference>
<sequence length="383" mass="42062">MLYCLMNLLSIIFSVAASDSAPGEVPATDSDTENYNDVADDMESIPSSPAVTTPFVTVTVTPNEASNSCDTPATPLAESESEPPSPQEDSGDEYTPSKSKKISTKRPESSKRGRPRKGERKRRESVRTKHQLVSFRDDSLPAPTNPSVPTKPQKPRAGDCSALTKQQNSSKGGTASPPKLQEAGKSGSNAPLKQQEARKETSTPFVVTSVSQAPTHAPNPATQPPPGLTEEEIKTDMKVLARRRTKTWHSGRITEIKPSENGSRYKVDFSEKGRSMLSGHHIAFDHTASLERLYVGVRVVAKFKDAEQSWFYSGILAELPNRKNRMRFLVFFDDGTPSYVGLPDLHIVCRPRKNSLRLKKLVSGFQPCLILLPNVGCFIQIQL</sequence>
<dbReference type="PANTHER" id="PTHR46024">
    <property type="entry name" value="HISTONE-LYSINE N-METHYLTRANSFERASE EGGLESS"/>
    <property type="match status" value="1"/>
</dbReference>
<keyword evidence="4" id="KW-0732">Signal</keyword>
<dbReference type="GeneTree" id="ENSGT00880000138402"/>
<feature type="compositionally biased region" description="Polar residues" evidence="3">
    <location>
        <begin position="163"/>
        <end position="173"/>
    </location>
</feature>
<dbReference type="GO" id="GO:0010629">
    <property type="term" value="P:negative regulation of gene expression"/>
    <property type="evidence" value="ECO:0007669"/>
    <property type="project" value="TreeGrafter"/>
</dbReference>
<organism evidence="7 8">
    <name type="scientific">Hucho hucho</name>
    <name type="common">huchen</name>
    <dbReference type="NCBI Taxonomy" id="62062"/>
    <lineage>
        <taxon>Eukaryota</taxon>
        <taxon>Metazoa</taxon>
        <taxon>Chordata</taxon>
        <taxon>Craniata</taxon>
        <taxon>Vertebrata</taxon>
        <taxon>Euteleostomi</taxon>
        <taxon>Actinopterygii</taxon>
        <taxon>Neopterygii</taxon>
        <taxon>Teleostei</taxon>
        <taxon>Protacanthopterygii</taxon>
        <taxon>Salmoniformes</taxon>
        <taxon>Salmonidae</taxon>
        <taxon>Salmoninae</taxon>
        <taxon>Hucho</taxon>
    </lineage>
</organism>
<reference evidence="8" key="1">
    <citation type="submission" date="2018-06" db="EMBL/GenBank/DDBJ databases">
        <title>Genome assembly of Danube salmon.</title>
        <authorList>
            <person name="Macqueen D.J."/>
            <person name="Gundappa M.K."/>
        </authorList>
    </citation>
    <scope>NUCLEOTIDE SEQUENCE [LARGE SCALE GENOMIC DNA]</scope>
</reference>
<dbReference type="Proteomes" id="UP000314982">
    <property type="component" value="Unassembled WGS sequence"/>
</dbReference>
<dbReference type="GO" id="GO:0005634">
    <property type="term" value="C:nucleus"/>
    <property type="evidence" value="ECO:0007669"/>
    <property type="project" value="UniProtKB-SubCell"/>
</dbReference>
<feature type="compositionally biased region" description="Low complexity" evidence="3">
    <location>
        <begin position="46"/>
        <end position="62"/>
    </location>
</feature>
<reference evidence="7" key="3">
    <citation type="submission" date="2025-09" db="UniProtKB">
        <authorList>
            <consortium name="Ensembl"/>
        </authorList>
    </citation>
    <scope>IDENTIFICATION</scope>
</reference>
<dbReference type="STRING" id="62062.ENSHHUP00000065954"/>
<dbReference type="AlphaFoldDB" id="A0A4W5Q0I7"/>
<evidence type="ECO:0000313" key="8">
    <source>
        <dbReference type="Proteomes" id="UP000314982"/>
    </source>
</evidence>
<evidence type="ECO:0000313" key="7">
    <source>
        <dbReference type="Ensembl" id="ENSHHUP00000065954.1"/>
    </source>
</evidence>
<feature type="chain" id="PRO_5021365978" evidence="4">
    <location>
        <begin position="18"/>
        <end position="383"/>
    </location>
</feature>
<keyword evidence="2" id="KW-0539">Nucleus</keyword>
<comment type="subcellular location">
    <subcellularLocation>
        <location evidence="1">Nucleus</location>
    </subcellularLocation>
</comment>
<evidence type="ECO:0000259" key="6">
    <source>
        <dbReference type="Pfam" id="PF18359"/>
    </source>
</evidence>
<feature type="domain" description="DUF5604" evidence="5">
    <location>
        <begin position="236"/>
        <end position="285"/>
    </location>
</feature>
<protein>
    <submittedName>
        <fullName evidence="7">Uncharacterized protein</fullName>
    </submittedName>
</protein>
<dbReference type="InterPro" id="IPR041291">
    <property type="entry name" value="TUDOR_5"/>
</dbReference>
<dbReference type="Gene3D" id="2.30.30.140">
    <property type="match status" value="2"/>
</dbReference>
<evidence type="ECO:0000256" key="2">
    <source>
        <dbReference type="ARBA" id="ARBA00023242"/>
    </source>
</evidence>
<dbReference type="GO" id="GO:0046974">
    <property type="term" value="F:histone H3K9 methyltransferase activity"/>
    <property type="evidence" value="ECO:0007669"/>
    <property type="project" value="TreeGrafter"/>
</dbReference>
<dbReference type="Ensembl" id="ENSHHUT00000068186.1">
    <property type="protein sequence ID" value="ENSHHUP00000065954.1"/>
    <property type="gene ID" value="ENSHHUG00000038908.1"/>
</dbReference>
<evidence type="ECO:0000259" key="5">
    <source>
        <dbReference type="Pfam" id="PF18300"/>
    </source>
</evidence>